<feature type="compositionally biased region" description="Pro residues" evidence="1">
    <location>
        <begin position="49"/>
        <end position="58"/>
    </location>
</feature>
<organism evidence="2 3">
    <name type="scientific">Portunus trituberculatus</name>
    <name type="common">Swimming crab</name>
    <name type="synonym">Neptunus trituberculatus</name>
    <dbReference type="NCBI Taxonomy" id="210409"/>
    <lineage>
        <taxon>Eukaryota</taxon>
        <taxon>Metazoa</taxon>
        <taxon>Ecdysozoa</taxon>
        <taxon>Arthropoda</taxon>
        <taxon>Crustacea</taxon>
        <taxon>Multicrustacea</taxon>
        <taxon>Malacostraca</taxon>
        <taxon>Eumalacostraca</taxon>
        <taxon>Eucarida</taxon>
        <taxon>Decapoda</taxon>
        <taxon>Pleocyemata</taxon>
        <taxon>Brachyura</taxon>
        <taxon>Eubrachyura</taxon>
        <taxon>Portunoidea</taxon>
        <taxon>Portunidae</taxon>
        <taxon>Portuninae</taxon>
        <taxon>Portunus</taxon>
    </lineage>
</organism>
<dbReference type="EMBL" id="VSRR010015430">
    <property type="protein sequence ID" value="MPC58161.1"/>
    <property type="molecule type" value="Genomic_DNA"/>
</dbReference>
<feature type="compositionally biased region" description="Basic and acidic residues" evidence="1">
    <location>
        <begin position="1"/>
        <end position="23"/>
    </location>
</feature>
<feature type="region of interest" description="Disordered" evidence="1">
    <location>
        <begin position="1"/>
        <end position="82"/>
    </location>
</feature>
<evidence type="ECO:0000256" key="1">
    <source>
        <dbReference type="SAM" id="MobiDB-lite"/>
    </source>
</evidence>
<accession>A0A5B7GDP5</accession>
<evidence type="ECO:0000313" key="2">
    <source>
        <dbReference type="EMBL" id="MPC58161.1"/>
    </source>
</evidence>
<evidence type="ECO:0000313" key="3">
    <source>
        <dbReference type="Proteomes" id="UP000324222"/>
    </source>
</evidence>
<keyword evidence="3" id="KW-1185">Reference proteome</keyword>
<name>A0A5B7GDP5_PORTR</name>
<dbReference type="AlphaFoldDB" id="A0A5B7GDP5"/>
<reference evidence="2 3" key="1">
    <citation type="submission" date="2019-05" db="EMBL/GenBank/DDBJ databases">
        <title>Another draft genome of Portunus trituberculatus and its Hox gene families provides insights of decapod evolution.</title>
        <authorList>
            <person name="Jeong J.-H."/>
            <person name="Song I."/>
            <person name="Kim S."/>
            <person name="Choi T."/>
            <person name="Kim D."/>
            <person name="Ryu S."/>
            <person name="Kim W."/>
        </authorList>
    </citation>
    <scope>NUCLEOTIDE SEQUENCE [LARGE SCALE GENOMIC DNA]</scope>
    <source>
        <tissue evidence="2">Muscle</tissue>
    </source>
</reference>
<protein>
    <submittedName>
        <fullName evidence="2">Uncharacterized protein</fullName>
    </submittedName>
</protein>
<dbReference type="Proteomes" id="UP000324222">
    <property type="component" value="Unassembled WGS sequence"/>
</dbReference>
<proteinExistence type="predicted"/>
<sequence>MRRRERERLSPTRLRPDTSRDPNVRQPPRVPPCVCCLHSQQDQEVSLPSPTPPAPASPAPVLALPKHASPHGKVSLAASTLT</sequence>
<comment type="caution">
    <text evidence="2">The sequence shown here is derived from an EMBL/GenBank/DDBJ whole genome shotgun (WGS) entry which is preliminary data.</text>
</comment>
<gene>
    <name evidence="2" type="ORF">E2C01_052156</name>
</gene>